<evidence type="ECO:0000313" key="6">
    <source>
        <dbReference type="EMBL" id="OSQ50465.1"/>
    </source>
</evidence>
<comment type="caution">
    <text evidence="6">The sequence shown here is derived from an EMBL/GenBank/DDBJ whole genome shotgun (WGS) entry which is preliminary data.</text>
</comment>
<evidence type="ECO:0000256" key="3">
    <source>
        <dbReference type="ARBA" id="ARBA00023125"/>
    </source>
</evidence>
<organism evidence="6 7">
    <name type="scientific">Thalassospira alkalitolerans</name>
    <dbReference type="NCBI Taxonomy" id="1293890"/>
    <lineage>
        <taxon>Bacteria</taxon>
        <taxon>Pseudomonadati</taxon>
        <taxon>Pseudomonadota</taxon>
        <taxon>Alphaproteobacteria</taxon>
        <taxon>Rhodospirillales</taxon>
        <taxon>Thalassospiraceae</taxon>
        <taxon>Thalassospira</taxon>
    </lineage>
</organism>
<keyword evidence="2" id="KW-0805">Transcription regulation</keyword>
<dbReference type="Gene3D" id="3.40.190.10">
    <property type="entry name" value="Periplasmic binding protein-like II"/>
    <property type="match status" value="2"/>
</dbReference>
<dbReference type="InterPro" id="IPR000847">
    <property type="entry name" value="LysR_HTH_N"/>
</dbReference>
<keyword evidence="3" id="KW-0238">DNA-binding</keyword>
<dbReference type="Pfam" id="PF00126">
    <property type="entry name" value="HTH_1"/>
    <property type="match status" value="1"/>
</dbReference>
<dbReference type="CDD" id="cd05466">
    <property type="entry name" value="PBP2_LTTR_substrate"/>
    <property type="match status" value="1"/>
</dbReference>
<dbReference type="Pfam" id="PF03466">
    <property type="entry name" value="LysR_substrate"/>
    <property type="match status" value="1"/>
</dbReference>
<evidence type="ECO:0000256" key="2">
    <source>
        <dbReference type="ARBA" id="ARBA00023015"/>
    </source>
</evidence>
<proteinExistence type="inferred from homology"/>
<dbReference type="EMBL" id="JFKB01000001">
    <property type="protein sequence ID" value="OSQ50465.1"/>
    <property type="molecule type" value="Genomic_DNA"/>
</dbReference>
<keyword evidence="7" id="KW-1185">Reference proteome</keyword>
<dbReference type="PROSITE" id="PS50931">
    <property type="entry name" value="HTH_LYSR"/>
    <property type="match status" value="1"/>
</dbReference>
<dbReference type="PRINTS" id="PR00039">
    <property type="entry name" value="HTHLYSR"/>
</dbReference>
<dbReference type="OrthoDB" id="7840053at2"/>
<dbReference type="SUPFAM" id="SSF53850">
    <property type="entry name" value="Periplasmic binding protein-like II"/>
    <property type="match status" value="1"/>
</dbReference>
<feature type="domain" description="HTH lysR-type" evidence="5">
    <location>
        <begin position="2"/>
        <end position="59"/>
    </location>
</feature>
<dbReference type="PANTHER" id="PTHR30126">
    <property type="entry name" value="HTH-TYPE TRANSCRIPTIONAL REGULATOR"/>
    <property type="match status" value="1"/>
</dbReference>
<dbReference type="Gene3D" id="1.10.10.10">
    <property type="entry name" value="Winged helix-like DNA-binding domain superfamily/Winged helix DNA-binding domain"/>
    <property type="match status" value="1"/>
</dbReference>
<dbReference type="AlphaFoldDB" id="A0A1Y2LHQ9"/>
<evidence type="ECO:0000259" key="5">
    <source>
        <dbReference type="PROSITE" id="PS50931"/>
    </source>
</evidence>
<evidence type="ECO:0000256" key="4">
    <source>
        <dbReference type="ARBA" id="ARBA00023163"/>
    </source>
</evidence>
<dbReference type="GO" id="GO:0003700">
    <property type="term" value="F:DNA-binding transcription factor activity"/>
    <property type="evidence" value="ECO:0007669"/>
    <property type="project" value="InterPro"/>
</dbReference>
<gene>
    <name evidence="6" type="ORF">TALK_01400</name>
</gene>
<reference evidence="6 7" key="1">
    <citation type="submission" date="2014-03" db="EMBL/GenBank/DDBJ databases">
        <title>The draft genome sequence of Thalassospira alkalitolerans JCM 18968.</title>
        <authorList>
            <person name="Lai Q."/>
            <person name="Shao Z."/>
        </authorList>
    </citation>
    <scope>NUCLEOTIDE SEQUENCE [LARGE SCALE GENOMIC DNA]</scope>
    <source>
        <strain evidence="6 7">JCM 18968</strain>
    </source>
</reference>
<name>A0A1Y2LHQ9_9PROT</name>
<dbReference type="PANTHER" id="PTHR30126:SF99">
    <property type="entry name" value="TRANSCRIPTIONAL REGULATOR LYSR FAMILY"/>
    <property type="match status" value="1"/>
</dbReference>
<evidence type="ECO:0000313" key="7">
    <source>
        <dbReference type="Proteomes" id="UP000193396"/>
    </source>
</evidence>
<dbReference type="STRING" id="1293890.TALK_01400"/>
<evidence type="ECO:0000256" key="1">
    <source>
        <dbReference type="ARBA" id="ARBA00009437"/>
    </source>
</evidence>
<comment type="similarity">
    <text evidence="1">Belongs to the LysR transcriptional regulatory family.</text>
</comment>
<dbReference type="InterPro" id="IPR036388">
    <property type="entry name" value="WH-like_DNA-bd_sf"/>
</dbReference>
<dbReference type="InterPro" id="IPR036390">
    <property type="entry name" value="WH_DNA-bd_sf"/>
</dbReference>
<accession>A0A1Y2LHQ9</accession>
<protein>
    <submittedName>
        <fullName evidence="6">LysR family transcriptional regulator</fullName>
    </submittedName>
</protein>
<sequence>MLNPVWLRSFRAVVDHGSFTGAADALDLTQAAVSQHIRHIEDFTGEDIFLRRGRKIDLTPAGKAVLVYADDVDTAARRLDARLEQDGPLCGDLRIATPGSSGLRIYNGLLDLQQAQPDIKIHHRFAPTEDIIKSIIEDRAELGVITRLPDDPRLTALKLATEPIELVVPANVDIGDFDDLLALGFIDHPDGRAMATRLLGQRFRAFSGMRSVACHGFSNQITLILEPVARGLGFTVLPRFACQAFHKRDQIKTVAFSEPVLDSLYMIHRSEWSISPLAKYITGEIRRMLNEG</sequence>
<dbReference type="Proteomes" id="UP000193396">
    <property type="component" value="Unassembled WGS sequence"/>
</dbReference>
<keyword evidence="4" id="KW-0804">Transcription</keyword>
<dbReference type="InterPro" id="IPR005119">
    <property type="entry name" value="LysR_subst-bd"/>
</dbReference>
<dbReference type="SUPFAM" id="SSF46785">
    <property type="entry name" value="Winged helix' DNA-binding domain"/>
    <property type="match status" value="1"/>
</dbReference>
<dbReference type="GO" id="GO:0000976">
    <property type="term" value="F:transcription cis-regulatory region binding"/>
    <property type="evidence" value="ECO:0007669"/>
    <property type="project" value="TreeGrafter"/>
</dbReference>